<keyword evidence="1" id="KW-0812">Transmembrane</keyword>
<keyword evidence="1" id="KW-1133">Transmembrane helix</keyword>
<accession>A0ABY1UL57</accession>
<evidence type="ECO:0000313" key="3">
    <source>
        <dbReference type="Proteomes" id="UP000831156"/>
    </source>
</evidence>
<dbReference type="EMBL" id="LT969431">
    <property type="protein sequence ID" value="SOV13500.1"/>
    <property type="molecule type" value="Genomic_DNA"/>
</dbReference>
<protein>
    <submittedName>
        <fullName evidence="2">Uncharacterized protein</fullName>
    </submittedName>
</protein>
<feature type="transmembrane region" description="Helical" evidence="1">
    <location>
        <begin position="253"/>
        <end position="275"/>
    </location>
</feature>
<gene>
    <name evidence="2" type="ORF">PGABG01_0817200</name>
</gene>
<sequence>MFFKGFFFKKKKKKKKKMVIKNISGDIIKHYVRNNELKRRCLKTLDIYKNNKSNLNIIHLSNYVKNLLLGLSNDEVLVDENFMKKINERNNKYIVFNNISKECNNNKIKNVYKYNSDMKNIEYIFNNNIMYRNNISIDMKKCYKNEKIRKNFHTLNKIFLKGENVIQDNRKVKEDKNDSNNIKMNKMYDHHHNNNNIYSNLNKNDSNNIKMNKMYDHDHHNNNIYSDLNKNDSNNKIYEIYEILHKYEKSINFYKYMFIMNSLVVILILCGLFVFTGDIINKYIINKIEKVLEDIKNSKEIENNLKEIINSLIYNVVMQEKNKMITSAFFIDVLKNSRKDMENVFIDILETEQVKNKLRNVFQDISIYLCNNKEVQKKVAFLLAEAIHLPVSISISKKWLNDLFNSEEVTQNMRNIIYKELFKNDEMINHSIGYLQYILLNTLQNKNTHEMTKLFLNSIISNQEFQIQLSEHVWKIFKLALSPKWMNNEDFKIVLKDSRGVEKIIKKEFNVNNKNVNTISCEIDNNVNINGHYSSSDHLSLINKNFSANDNKNIKNDRCDEINNDTCDEMDNIKCDDIKKVKCDDIKKVNCDDIKKVNCDNIKSAKCDNIKSAKCDNINNHNDQSGGYMSLVASEEGKTKMNIKYIEEKLNKDNIKYIDNITKKEKNSIHENIFIPLKYPINHTCNDQSMCNICQHFNQKLKNEIKFILHIFQNYENNQTNNFINNNSISIKSYEYQKNLNFNQNQNKTLQLNIITDTLKSLLNSSHIFFDKTILRIPTYKIQNVQEMHAKFTYPFLLNIFKHMNTNTDNNKSQSMQDNLNHIHNVIYKYSFKEKIHLTLVDMFLFYSYKYYFYYYYVIKLKCILHDLFKAK</sequence>
<name>A0ABY1UL57_9APIC</name>
<reference evidence="2" key="1">
    <citation type="submission" date="2016-09" db="EMBL/GenBank/DDBJ databases">
        <authorList>
            <consortium name="Pathogen Informatics"/>
            <person name="Sun Q."/>
            <person name="Inoue M."/>
        </authorList>
    </citation>
    <scope>NUCLEOTIDE SEQUENCE</scope>
</reference>
<evidence type="ECO:0000313" key="2">
    <source>
        <dbReference type="EMBL" id="SOV13500.1"/>
    </source>
</evidence>
<keyword evidence="3" id="KW-1185">Reference proteome</keyword>
<dbReference type="Proteomes" id="UP000831156">
    <property type="component" value="Chromosome 8"/>
</dbReference>
<dbReference type="PANTHER" id="PTHR37935:SF1">
    <property type="entry name" value="CHROMOSOME UNDETERMINED SCAFFOLD_14, WHOLE GENOME SHOTGUN SEQUENCE"/>
    <property type="match status" value="1"/>
</dbReference>
<keyword evidence="1" id="KW-0472">Membrane</keyword>
<evidence type="ECO:0000256" key="1">
    <source>
        <dbReference type="SAM" id="Phobius"/>
    </source>
</evidence>
<proteinExistence type="predicted"/>
<dbReference type="PANTHER" id="PTHR37935">
    <property type="entry name" value="CHROMOSOME UNDETERMINED SCAFFOLD_14, WHOLE GENOME SHOTGUN SEQUENCE"/>
    <property type="match status" value="1"/>
</dbReference>
<organism evidence="2 3">
    <name type="scientific">Plasmodium gaboni</name>
    <dbReference type="NCBI Taxonomy" id="647221"/>
    <lineage>
        <taxon>Eukaryota</taxon>
        <taxon>Sar</taxon>
        <taxon>Alveolata</taxon>
        <taxon>Apicomplexa</taxon>
        <taxon>Aconoidasida</taxon>
        <taxon>Haemosporida</taxon>
        <taxon>Plasmodiidae</taxon>
        <taxon>Plasmodium</taxon>
        <taxon>Plasmodium (Laverania)</taxon>
    </lineage>
</organism>